<feature type="domain" description="Type I restriction modification DNA specificity" evidence="4">
    <location>
        <begin position="185"/>
        <end position="325"/>
    </location>
</feature>
<dbReference type="InterPro" id="IPR000055">
    <property type="entry name" value="Restrct_endonuc_typeI_TRD"/>
</dbReference>
<keyword evidence="5" id="KW-0378">Hydrolase</keyword>
<keyword evidence="2" id="KW-0680">Restriction system</keyword>
<dbReference type="CDD" id="cd17273">
    <property type="entry name" value="RMtype1_S_EcoJA69PI-TRD1-CR1_like"/>
    <property type="match status" value="1"/>
</dbReference>
<accession>A0A6G7Y7J7</accession>
<keyword evidence="5" id="KW-0255">Endonuclease</keyword>
<dbReference type="PANTHER" id="PTHR30408:SF13">
    <property type="entry name" value="TYPE I RESTRICTION ENZYME HINDI SPECIFICITY SUBUNIT"/>
    <property type="match status" value="1"/>
</dbReference>
<dbReference type="Proteomes" id="UP000501058">
    <property type="component" value="Chromosome"/>
</dbReference>
<dbReference type="GO" id="GO:0009307">
    <property type="term" value="P:DNA restriction-modification system"/>
    <property type="evidence" value="ECO:0007669"/>
    <property type="project" value="UniProtKB-KW"/>
</dbReference>
<organism evidence="5 6">
    <name type="scientific">Propioniciclava coleopterorum</name>
    <dbReference type="NCBI Taxonomy" id="2714937"/>
    <lineage>
        <taxon>Bacteria</taxon>
        <taxon>Bacillati</taxon>
        <taxon>Actinomycetota</taxon>
        <taxon>Actinomycetes</taxon>
        <taxon>Propionibacteriales</taxon>
        <taxon>Propionibacteriaceae</taxon>
        <taxon>Propioniciclava</taxon>
    </lineage>
</organism>
<keyword evidence="5" id="KW-0540">Nuclease</keyword>
<evidence type="ECO:0000313" key="5">
    <source>
        <dbReference type="EMBL" id="QIK72601.1"/>
    </source>
</evidence>
<dbReference type="InterPro" id="IPR052021">
    <property type="entry name" value="Type-I_RS_S_subunit"/>
</dbReference>
<dbReference type="RefSeq" id="WP_166233675.1">
    <property type="nucleotide sequence ID" value="NZ_CP049865.1"/>
</dbReference>
<evidence type="ECO:0000313" key="6">
    <source>
        <dbReference type="Proteomes" id="UP000501058"/>
    </source>
</evidence>
<evidence type="ECO:0000256" key="3">
    <source>
        <dbReference type="ARBA" id="ARBA00023125"/>
    </source>
</evidence>
<reference evidence="5 6" key="1">
    <citation type="submission" date="2020-03" db="EMBL/GenBank/DDBJ databases">
        <title>Propioniciclava sp. nov., isolated from Hydrophilus acuminatus.</title>
        <authorList>
            <person name="Hyun D.-W."/>
            <person name="Bae J.-W."/>
        </authorList>
    </citation>
    <scope>NUCLEOTIDE SEQUENCE [LARGE SCALE GENOMIC DNA]</scope>
    <source>
        <strain evidence="5 6">HDW11</strain>
    </source>
</reference>
<dbReference type="Pfam" id="PF01420">
    <property type="entry name" value="Methylase_S"/>
    <property type="match status" value="2"/>
</dbReference>
<feature type="domain" description="Type I restriction modification DNA specificity" evidence="4">
    <location>
        <begin position="6"/>
        <end position="158"/>
    </location>
</feature>
<keyword evidence="6" id="KW-1185">Reference proteome</keyword>
<dbReference type="EMBL" id="CP049865">
    <property type="protein sequence ID" value="QIK72601.1"/>
    <property type="molecule type" value="Genomic_DNA"/>
</dbReference>
<name>A0A6G7Y7J7_9ACTN</name>
<dbReference type="GO" id="GO:0003677">
    <property type="term" value="F:DNA binding"/>
    <property type="evidence" value="ECO:0007669"/>
    <property type="project" value="UniProtKB-KW"/>
</dbReference>
<evidence type="ECO:0000256" key="2">
    <source>
        <dbReference type="ARBA" id="ARBA00022747"/>
    </source>
</evidence>
<proteinExistence type="inferred from homology"/>
<dbReference type="REBASE" id="396847">
    <property type="entry name" value="S.PspHDW11ORF10405P"/>
</dbReference>
<dbReference type="KEGG" id="prv:G7070_10400"/>
<dbReference type="Gene3D" id="3.90.220.20">
    <property type="entry name" value="DNA methylase specificity domains"/>
    <property type="match status" value="2"/>
</dbReference>
<evidence type="ECO:0000259" key="4">
    <source>
        <dbReference type="Pfam" id="PF01420"/>
    </source>
</evidence>
<sequence>MKVDLSLGEILDNFDSKRVPVTASQRIAGPYPYYGASGIVDWVDGFLFEGDYLLIAEDGENLRSRSTPVAFLAKGQFWVNNHAHVVRGKPGVADTRFLAYLLAVTDISGYLTGSTQPKLSQASMNSIRVRLPSFAEQQAISEVLGALDDKIAANTELIATCLGLSRALHARVLQQEATSDTLYTEVASVGGGATPSTKRPEYWDGDVPWAVPSDITALGAPYLDDTPRHITAEGFAACSSPLYPVGSILMTSRATIGAFAVNQVPTAVNQGFIVVTPHEDTHRWWLLHEMERRVPEYLNRANGATFLELPRGVFKTMHFDLPDTQVLEQFHQQVDPIHARALAASRESRTLAELRDTLLPALMDGTIKVKDAVASAEEVL</sequence>
<comment type="similarity">
    <text evidence="1">Belongs to the type-I restriction system S methylase family.</text>
</comment>
<dbReference type="PANTHER" id="PTHR30408">
    <property type="entry name" value="TYPE-1 RESTRICTION ENZYME ECOKI SPECIFICITY PROTEIN"/>
    <property type="match status" value="1"/>
</dbReference>
<dbReference type="AlphaFoldDB" id="A0A6G7Y7J7"/>
<protein>
    <submittedName>
        <fullName evidence="5">Restriction endonuclease subunit S</fullName>
    </submittedName>
</protein>
<dbReference type="CDD" id="cd17262">
    <property type="entry name" value="RMtype1_S_Aco12261I-TRD2-CR2"/>
    <property type="match status" value="1"/>
</dbReference>
<dbReference type="InterPro" id="IPR044946">
    <property type="entry name" value="Restrct_endonuc_typeI_TRD_sf"/>
</dbReference>
<keyword evidence="3" id="KW-0238">DNA-binding</keyword>
<evidence type="ECO:0000256" key="1">
    <source>
        <dbReference type="ARBA" id="ARBA00010923"/>
    </source>
</evidence>
<dbReference type="SUPFAM" id="SSF116734">
    <property type="entry name" value="DNA methylase specificity domain"/>
    <property type="match status" value="2"/>
</dbReference>
<gene>
    <name evidence="5" type="ORF">G7070_10400</name>
</gene>
<dbReference type="GO" id="GO:0004519">
    <property type="term" value="F:endonuclease activity"/>
    <property type="evidence" value="ECO:0007669"/>
    <property type="project" value="UniProtKB-KW"/>
</dbReference>